<feature type="modified residue" description="4-aspartylphosphate" evidence="19">
    <location>
        <position position="1177"/>
    </location>
</feature>
<dbReference type="Gene3D" id="3.30.450.20">
    <property type="entry name" value="PAS domain"/>
    <property type="match status" value="2"/>
</dbReference>
<evidence type="ECO:0000259" key="22">
    <source>
        <dbReference type="PROSITE" id="PS50109"/>
    </source>
</evidence>
<feature type="domain" description="HPt" evidence="27">
    <location>
        <begin position="1302"/>
        <end position="1395"/>
    </location>
</feature>
<evidence type="ECO:0000256" key="4">
    <source>
        <dbReference type="ARBA" id="ARBA00022475"/>
    </source>
</evidence>
<dbReference type="SUPFAM" id="SSF55785">
    <property type="entry name" value="PYP-like sensor domain (PAS domain)"/>
    <property type="match status" value="2"/>
</dbReference>
<keyword evidence="8" id="KW-0547">Nucleotide-binding</keyword>
<dbReference type="SUPFAM" id="SSF47226">
    <property type="entry name" value="Histidine-containing phosphotransfer domain, HPT domain"/>
    <property type="match status" value="1"/>
</dbReference>
<dbReference type="PRINTS" id="PR00344">
    <property type="entry name" value="BCTRLSENSOR"/>
</dbReference>
<dbReference type="InterPro" id="IPR011006">
    <property type="entry name" value="CheY-like_superfamily"/>
</dbReference>
<evidence type="ECO:0000256" key="2">
    <source>
        <dbReference type="ARBA" id="ARBA00004651"/>
    </source>
</evidence>
<organism evidence="28 29">
    <name type="scientific">Nitrosovibrio tenuis</name>
    <dbReference type="NCBI Taxonomy" id="1233"/>
    <lineage>
        <taxon>Bacteria</taxon>
        <taxon>Pseudomonadati</taxon>
        <taxon>Pseudomonadota</taxon>
        <taxon>Betaproteobacteria</taxon>
        <taxon>Nitrosomonadales</taxon>
        <taxon>Nitrosomonadaceae</taxon>
        <taxon>Nitrosovibrio</taxon>
    </lineage>
</organism>
<dbReference type="CDD" id="cd00082">
    <property type="entry name" value="HisKA"/>
    <property type="match status" value="1"/>
</dbReference>
<keyword evidence="12" id="KW-0902">Two-component regulatory system</keyword>
<dbReference type="SMART" id="SM00304">
    <property type="entry name" value="HAMP"/>
    <property type="match status" value="1"/>
</dbReference>
<feature type="domain" description="PAC" evidence="25">
    <location>
        <begin position="526"/>
        <end position="576"/>
    </location>
</feature>
<keyword evidence="4" id="KW-1003">Cell membrane</keyword>
<dbReference type="SUPFAM" id="SSF55781">
    <property type="entry name" value="GAF domain-like"/>
    <property type="match status" value="1"/>
</dbReference>
<dbReference type="PROSITE" id="PS50113">
    <property type="entry name" value="PAC"/>
    <property type="match status" value="2"/>
</dbReference>
<dbReference type="CDD" id="cd16922">
    <property type="entry name" value="HATPase_EvgS-ArcB-TorS-like"/>
    <property type="match status" value="1"/>
</dbReference>
<keyword evidence="13 21" id="KW-0472">Membrane</keyword>
<evidence type="ECO:0000256" key="15">
    <source>
        <dbReference type="ARBA" id="ARBA00064003"/>
    </source>
</evidence>
<evidence type="ECO:0000256" key="18">
    <source>
        <dbReference type="PROSITE-ProRule" id="PRU00110"/>
    </source>
</evidence>
<dbReference type="PROSITE" id="PS50110">
    <property type="entry name" value="RESPONSE_REGULATORY"/>
    <property type="match status" value="1"/>
</dbReference>
<dbReference type="Gene3D" id="6.10.340.10">
    <property type="match status" value="1"/>
</dbReference>
<dbReference type="PANTHER" id="PTHR45339:SF1">
    <property type="entry name" value="HYBRID SIGNAL TRANSDUCTION HISTIDINE KINASE J"/>
    <property type="match status" value="1"/>
</dbReference>
<evidence type="ECO:0000256" key="14">
    <source>
        <dbReference type="ARBA" id="ARBA00058004"/>
    </source>
</evidence>
<dbReference type="GO" id="GO:0005886">
    <property type="term" value="C:plasma membrane"/>
    <property type="evidence" value="ECO:0007669"/>
    <property type="project" value="UniProtKB-SubCell"/>
</dbReference>
<dbReference type="SMART" id="SM00086">
    <property type="entry name" value="PAC"/>
    <property type="match status" value="2"/>
</dbReference>
<evidence type="ECO:0000256" key="3">
    <source>
        <dbReference type="ARBA" id="ARBA00012438"/>
    </source>
</evidence>
<dbReference type="Pfam" id="PF02743">
    <property type="entry name" value="dCache_1"/>
    <property type="match status" value="1"/>
</dbReference>
<feature type="domain" description="PAS" evidence="24">
    <location>
        <begin position="577"/>
        <end position="651"/>
    </location>
</feature>
<dbReference type="STRING" id="1233.SAMN05216387_10741"/>
<dbReference type="GO" id="GO:0006355">
    <property type="term" value="P:regulation of DNA-templated transcription"/>
    <property type="evidence" value="ECO:0007669"/>
    <property type="project" value="InterPro"/>
</dbReference>
<evidence type="ECO:0000256" key="13">
    <source>
        <dbReference type="ARBA" id="ARBA00023136"/>
    </source>
</evidence>
<comment type="subunit">
    <text evidence="15">At low DSF concentrations, interacts with RpfF.</text>
</comment>
<dbReference type="InterPro" id="IPR000014">
    <property type="entry name" value="PAS"/>
</dbReference>
<dbReference type="Gene3D" id="3.40.50.2300">
    <property type="match status" value="1"/>
</dbReference>
<dbReference type="CDD" id="cd17546">
    <property type="entry name" value="REC_hyHK_CKI1_RcsC-like"/>
    <property type="match status" value="1"/>
</dbReference>
<dbReference type="Pfam" id="PF02518">
    <property type="entry name" value="HATPase_c"/>
    <property type="match status" value="1"/>
</dbReference>
<dbReference type="Pfam" id="PF08448">
    <property type="entry name" value="PAS_4"/>
    <property type="match status" value="1"/>
</dbReference>
<dbReference type="InterPro" id="IPR035965">
    <property type="entry name" value="PAS-like_dom_sf"/>
</dbReference>
<keyword evidence="6" id="KW-0808">Transferase</keyword>
<dbReference type="GO" id="GO:0005524">
    <property type="term" value="F:ATP binding"/>
    <property type="evidence" value="ECO:0007669"/>
    <property type="project" value="UniProtKB-KW"/>
</dbReference>
<evidence type="ECO:0000256" key="7">
    <source>
        <dbReference type="ARBA" id="ARBA00022692"/>
    </source>
</evidence>
<dbReference type="InterPro" id="IPR036097">
    <property type="entry name" value="HisK_dim/P_sf"/>
</dbReference>
<comment type="catalytic activity">
    <reaction evidence="1">
        <text>ATP + protein L-histidine = ADP + protein N-phospho-L-histidine.</text>
        <dbReference type="EC" id="2.7.13.3"/>
    </reaction>
</comment>
<dbReference type="Pfam" id="PF00072">
    <property type="entry name" value="Response_reg"/>
    <property type="match status" value="1"/>
</dbReference>
<evidence type="ECO:0000256" key="21">
    <source>
        <dbReference type="SAM" id="Phobius"/>
    </source>
</evidence>
<sequence>MRLTFPMRFTSLTQRFTVWFVAVSLLPIVVIGYSLLHTFEIEMEKTAIRQVSAIADMKAEQINSYLRERLRDAKIIQAASTTRTAMPALARAYAEGGVKSAAYRQLDAHYRAHFKRFVEDAGYYDLFLISLRGDVVYTQAHEADFATNLITGPYRNSGLGYVARNALNMLQEGVSDFERYAPSKGAIAAFMAFPIMVEGKLEGVLALQIYSERVFEVVTDNVGLGASGETVITRLLNERTALVMAPLRHEPNAALELKVALTNPPFSKAIQSGLHGERGAGLKVDYRAKEVVAAWRYLPRMNWGIEVKMDADEVFAFGRRVRTFSLLVLGVTLLAAILGTFLLSRRVVTTLKNLSQSARYIAAGNLQQRVPVVGWDEIGQLASTFNTMVERLNASNRERDIAENNLRQLNQELENRVATRTAALERANAVLASKEEETRSIVEHMVDCIVTIDDKSIIRSVNPVIEKLFGYTREEVIGQNISMLMPEPHHSGHDSYIERYYRTGRGRCEFDHILTLEVEGVHNIGMGREVQGRHKNGELIDLYIAVSEYFVGGKRYFTGVLRDIRERKQAEEALRGSEQRLRAIVDNLAAFVGEMTIDGILVEINRTALIFGGLQSRDVIGKPLDETGWFAYTPEVQAQIREDIRRAVGGEIVRHDVGVRIADGSLMTIDFMLVPVRNAKGEIVKLIPSGINISERMRILKDLQQARLDAEQANQAKSIFLAAMSHEIRTPMNGVIGMADVLQQTSLNGYQMEMVDLIRESAFALLEIIDDILDFSKIEAGRLEIEREPMSVVAVVEKACAMLESLAARKGVELTLFLDPAIPEEVLGDALRLRQVLVNLANNAIKFSSGLQEPGRVSVRAVLVDRTDDRATVEFQIADNGIGMSEETQARLFTSFTQGDASTTRRFGGTGLGLAISHHLVQLMGGEITAHSALGKGSTFTVRLTFELVPATPTGSKVVDLAGVSCLVVGDEKGLADDLAVYLRYSGATVERVKDFASARQRIETLPPGLWLLIIDAGHEVSPLDELRAAFHSRPDLDPHFVVLEHGHHEPDSEPHFVVIRRGRRRHERSETVDTITLDGDFMHREAFLRAVAIAAGRLKEEVEAEQPEKVATVVAPSREKALEEGRLILVAEDNEINQKVIRQQLALLGYAADIAPDGREALKRWESGNYALLLTDLHMPEMDGYQLTAAIRLAEQGKGKAHAPIIAITANALKGEAEHCRAVGMDDYVSKPVQLAQLKAILQKWLPPLSSDIQPQGIAPIPPLTAPGTIPVTAPATAPVTRSTGQKPVEVSVLEELVGKDPEVIKEFLRDFRASSGRIAAETRNACQTNQAQAAGAAAHKLKSSARSVGALSLGELCAEMERAGKAGDIQALNDLLPRFEAELAAVDAYIDSLQA</sequence>
<dbReference type="InterPro" id="IPR036641">
    <property type="entry name" value="HPT_dom_sf"/>
</dbReference>
<dbReference type="Gene3D" id="1.20.120.160">
    <property type="entry name" value="HPT domain"/>
    <property type="match status" value="1"/>
</dbReference>
<evidence type="ECO:0000256" key="16">
    <source>
        <dbReference type="ARBA" id="ARBA00068150"/>
    </source>
</evidence>
<proteinExistence type="predicted"/>
<dbReference type="InterPro" id="IPR033479">
    <property type="entry name" value="dCache_1"/>
</dbReference>
<gene>
    <name evidence="28" type="ORF">SAMN05216387_10741</name>
</gene>
<dbReference type="InterPro" id="IPR013767">
    <property type="entry name" value="PAS_fold"/>
</dbReference>
<dbReference type="FunFam" id="3.30.565.10:FF:000010">
    <property type="entry name" value="Sensor histidine kinase RcsC"/>
    <property type="match status" value="1"/>
</dbReference>
<dbReference type="Pfam" id="PF00512">
    <property type="entry name" value="HisKA"/>
    <property type="match status" value="1"/>
</dbReference>
<dbReference type="Pfam" id="PF00989">
    <property type="entry name" value="PAS"/>
    <property type="match status" value="1"/>
</dbReference>
<dbReference type="GO" id="GO:0000155">
    <property type="term" value="F:phosphorelay sensor kinase activity"/>
    <property type="evidence" value="ECO:0007669"/>
    <property type="project" value="InterPro"/>
</dbReference>
<feature type="domain" description="HAMP" evidence="26">
    <location>
        <begin position="345"/>
        <end position="397"/>
    </location>
</feature>
<dbReference type="InterPro" id="IPR013656">
    <property type="entry name" value="PAS_4"/>
</dbReference>
<keyword evidence="20" id="KW-0175">Coiled coil</keyword>
<evidence type="ECO:0000256" key="6">
    <source>
        <dbReference type="ARBA" id="ARBA00022679"/>
    </source>
</evidence>
<dbReference type="InterPro" id="IPR001610">
    <property type="entry name" value="PAC"/>
</dbReference>
<comment type="subcellular location">
    <subcellularLocation>
        <location evidence="2">Cell membrane</location>
        <topology evidence="2">Multi-pass membrane protein</topology>
    </subcellularLocation>
</comment>
<evidence type="ECO:0000256" key="19">
    <source>
        <dbReference type="PROSITE-ProRule" id="PRU00169"/>
    </source>
</evidence>
<evidence type="ECO:0000256" key="1">
    <source>
        <dbReference type="ARBA" id="ARBA00000085"/>
    </source>
</evidence>
<dbReference type="Proteomes" id="UP000198620">
    <property type="component" value="Unassembled WGS sequence"/>
</dbReference>
<evidence type="ECO:0000256" key="9">
    <source>
        <dbReference type="ARBA" id="ARBA00022777"/>
    </source>
</evidence>
<keyword evidence="29" id="KW-1185">Reference proteome</keyword>
<dbReference type="InterPro" id="IPR000700">
    <property type="entry name" value="PAS-assoc_C"/>
</dbReference>
<keyword evidence="9" id="KW-0418">Kinase</keyword>
<dbReference type="PROSITE" id="PS50109">
    <property type="entry name" value="HIS_KIN"/>
    <property type="match status" value="1"/>
</dbReference>
<feature type="modified residue" description="Phosphohistidine" evidence="18">
    <location>
        <position position="1341"/>
    </location>
</feature>
<evidence type="ECO:0000313" key="28">
    <source>
        <dbReference type="EMBL" id="SEL23628.1"/>
    </source>
</evidence>
<dbReference type="Pfam" id="PF00672">
    <property type="entry name" value="HAMP"/>
    <property type="match status" value="1"/>
</dbReference>
<dbReference type="SMART" id="SM00091">
    <property type="entry name" value="PAS"/>
    <property type="match status" value="2"/>
</dbReference>
<dbReference type="FunFam" id="1.10.287.130:FF:000002">
    <property type="entry name" value="Two-component osmosensing histidine kinase"/>
    <property type="match status" value="1"/>
</dbReference>
<keyword evidence="7 21" id="KW-0812">Transmembrane</keyword>
<dbReference type="EC" id="2.7.13.3" evidence="3"/>
<reference evidence="28 29" key="1">
    <citation type="submission" date="2016-10" db="EMBL/GenBank/DDBJ databases">
        <authorList>
            <person name="de Groot N.N."/>
        </authorList>
    </citation>
    <scope>NUCLEOTIDE SEQUENCE [LARGE SCALE GENOMIC DNA]</scope>
    <source>
        <strain evidence="28 29">Nv1</strain>
    </source>
</reference>
<dbReference type="Pfam" id="PF01627">
    <property type="entry name" value="Hpt"/>
    <property type="match status" value="1"/>
</dbReference>
<protein>
    <recommendedName>
        <fullName evidence="16">Sensory/regulatory protein RpfC</fullName>
        <ecNumber evidence="3">2.7.13.3</ecNumber>
    </recommendedName>
    <alternativeName>
        <fullName evidence="17">Virulence sensor protein BvgS</fullName>
    </alternativeName>
</protein>
<evidence type="ECO:0000259" key="24">
    <source>
        <dbReference type="PROSITE" id="PS50112"/>
    </source>
</evidence>
<evidence type="ECO:0000256" key="8">
    <source>
        <dbReference type="ARBA" id="ARBA00022741"/>
    </source>
</evidence>
<feature type="transmembrane region" description="Helical" evidence="21">
    <location>
        <begin position="16"/>
        <end position="36"/>
    </location>
</feature>
<dbReference type="InterPro" id="IPR005467">
    <property type="entry name" value="His_kinase_dom"/>
</dbReference>
<accession>A0A1H7NKV0</accession>
<evidence type="ECO:0000256" key="17">
    <source>
        <dbReference type="ARBA" id="ARBA00070152"/>
    </source>
</evidence>
<feature type="domain" description="PAC" evidence="25">
    <location>
        <begin position="653"/>
        <end position="705"/>
    </location>
</feature>
<evidence type="ECO:0000259" key="26">
    <source>
        <dbReference type="PROSITE" id="PS50885"/>
    </source>
</evidence>
<dbReference type="SMART" id="SM00387">
    <property type="entry name" value="HATPase_c"/>
    <property type="match status" value="1"/>
</dbReference>
<feature type="domain" description="Response regulatory" evidence="23">
    <location>
        <begin position="1128"/>
        <end position="1247"/>
    </location>
</feature>
<evidence type="ECO:0000259" key="27">
    <source>
        <dbReference type="PROSITE" id="PS50894"/>
    </source>
</evidence>
<evidence type="ECO:0000256" key="11">
    <source>
        <dbReference type="ARBA" id="ARBA00022989"/>
    </source>
</evidence>
<evidence type="ECO:0000256" key="20">
    <source>
        <dbReference type="SAM" id="Coils"/>
    </source>
</evidence>
<dbReference type="SUPFAM" id="SSF158472">
    <property type="entry name" value="HAMP domain-like"/>
    <property type="match status" value="1"/>
</dbReference>
<comment type="function">
    <text evidence="14">Member of the two-component regulatory system BvgS/BvgA. Phosphorylates BvgA via a four-step phosphorelay in response to environmental signals.</text>
</comment>
<dbReference type="InterPro" id="IPR003594">
    <property type="entry name" value="HATPase_dom"/>
</dbReference>
<feature type="coiled-coil region" evidence="20">
    <location>
        <begin position="392"/>
        <end position="430"/>
    </location>
</feature>
<dbReference type="SMART" id="SM00448">
    <property type="entry name" value="REC"/>
    <property type="match status" value="1"/>
</dbReference>
<dbReference type="InterPro" id="IPR001789">
    <property type="entry name" value="Sig_transdc_resp-reg_receiver"/>
</dbReference>
<dbReference type="Gene3D" id="3.30.565.10">
    <property type="entry name" value="Histidine kinase-like ATPase, C-terminal domain"/>
    <property type="match status" value="1"/>
</dbReference>
<dbReference type="InterPro" id="IPR008207">
    <property type="entry name" value="Sig_transdc_His_kin_Hpt_dom"/>
</dbReference>
<evidence type="ECO:0000313" key="29">
    <source>
        <dbReference type="Proteomes" id="UP000198620"/>
    </source>
</evidence>
<dbReference type="Gene3D" id="1.10.287.130">
    <property type="match status" value="1"/>
</dbReference>
<keyword evidence="11 21" id="KW-1133">Transmembrane helix</keyword>
<dbReference type="InterPro" id="IPR036890">
    <property type="entry name" value="HATPase_C_sf"/>
</dbReference>
<dbReference type="CDD" id="cd06225">
    <property type="entry name" value="HAMP"/>
    <property type="match status" value="1"/>
</dbReference>
<dbReference type="InterPro" id="IPR004358">
    <property type="entry name" value="Sig_transdc_His_kin-like_C"/>
</dbReference>
<keyword evidence="5 19" id="KW-0597">Phosphoprotein</keyword>
<dbReference type="PROSITE" id="PS50112">
    <property type="entry name" value="PAS"/>
    <property type="match status" value="2"/>
</dbReference>
<dbReference type="EMBL" id="FOBH01000007">
    <property type="protein sequence ID" value="SEL23628.1"/>
    <property type="molecule type" value="Genomic_DNA"/>
</dbReference>
<dbReference type="InterPro" id="IPR003661">
    <property type="entry name" value="HisK_dim/P_dom"/>
</dbReference>
<name>A0A1H7NKV0_9PROT</name>
<evidence type="ECO:0000256" key="12">
    <source>
        <dbReference type="ARBA" id="ARBA00023012"/>
    </source>
</evidence>
<dbReference type="PROSITE" id="PS50894">
    <property type="entry name" value="HPT"/>
    <property type="match status" value="1"/>
</dbReference>
<dbReference type="SUPFAM" id="SSF52172">
    <property type="entry name" value="CheY-like"/>
    <property type="match status" value="1"/>
</dbReference>
<dbReference type="InterPro" id="IPR003660">
    <property type="entry name" value="HAMP_dom"/>
</dbReference>
<evidence type="ECO:0000256" key="10">
    <source>
        <dbReference type="ARBA" id="ARBA00022840"/>
    </source>
</evidence>
<evidence type="ECO:0000259" key="25">
    <source>
        <dbReference type="PROSITE" id="PS50113"/>
    </source>
</evidence>
<feature type="domain" description="Histidine kinase" evidence="22">
    <location>
        <begin position="723"/>
        <end position="948"/>
    </location>
</feature>
<dbReference type="CDD" id="cd00130">
    <property type="entry name" value="PAS"/>
    <property type="match status" value="2"/>
</dbReference>
<evidence type="ECO:0000256" key="5">
    <source>
        <dbReference type="ARBA" id="ARBA00022553"/>
    </source>
</evidence>
<dbReference type="PANTHER" id="PTHR45339">
    <property type="entry name" value="HYBRID SIGNAL TRANSDUCTION HISTIDINE KINASE J"/>
    <property type="match status" value="1"/>
</dbReference>
<dbReference type="NCBIfam" id="TIGR00229">
    <property type="entry name" value="sensory_box"/>
    <property type="match status" value="2"/>
</dbReference>
<evidence type="ECO:0000259" key="23">
    <source>
        <dbReference type="PROSITE" id="PS50110"/>
    </source>
</evidence>
<feature type="transmembrane region" description="Helical" evidence="21">
    <location>
        <begin position="324"/>
        <end position="343"/>
    </location>
</feature>
<dbReference type="SMART" id="SM00388">
    <property type="entry name" value="HisKA"/>
    <property type="match status" value="1"/>
</dbReference>
<dbReference type="SUPFAM" id="SSF47384">
    <property type="entry name" value="Homodimeric domain of signal transducing histidine kinase"/>
    <property type="match status" value="1"/>
</dbReference>
<feature type="domain" description="PAS" evidence="24">
    <location>
        <begin position="434"/>
        <end position="504"/>
    </location>
</feature>
<keyword evidence="10" id="KW-0067">ATP-binding</keyword>
<dbReference type="SUPFAM" id="SSF55874">
    <property type="entry name" value="ATPase domain of HSP90 chaperone/DNA topoisomerase II/histidine kinase"/>
    <property type="match status" value="1"/>
</dbReference>
<dbReference type="PROSITE" id="PS50885">
    <property type="entry name" value="HAMP"/>
    <property type="match status" value="1"/>
</dbReference>